<keyword evidence="3" id="KW-1185">Reference proteome</keyword>
<dbReference type="EMBL" id="JAFMPM010000004">
    <property type="protein sequence ID" value="MBO0611500.1"/>
    <property type="molecule type" value="Genomic_DNA"/>
</dbReference>
<accession>A0A8B0SQ58</accession>
<evidence type="ECO:0000313" key="1">
    <source>
        <dbReference type="EMBL" id="MBO0611500.1"/>
    </source>
</evidence>
<name>A0A8B0SQ58_9GAMM</name>
<protein>
    <submittedName>
        <fullName evidence="2">Uncharacterized protein</fullName>
    </submittedName>
</protein>
<proteinExistence type="predicted"/>
<keyword evidence="2" id="KW-0614">Plasmid</keyword>
<geneLocation type="plasmid" evidence="2">
    <name>pTfr153</name>
</geneLocation>
<dbReference type="RefSeq" id="WP_207249144.1">
    <property type="nucleotide sequence ID" value="NZ_CP072750.1"/>
</dbReference>
<evidence type="ECO:0000313" key="3">
    <source>
        <dbReference type="Proteomes" id="UP000664466"/>
    </source>
</evidence>
<dbReference type="EMBL" id="CP072750">
    <property type="protein sequence ID" value="QTX13079.1"/>
    <property type="molecule type" value="Genomic_DNA"/>
</dbReference>
<organism evidence="2">
    <name type="scientific">Thiothrix fructosivorans</name>
    <dbReference type="NCBI Taxonomy" id="111770"/>
    <lineage>
        <taxon>Bacteria</taxon>
        <taxon>Pseudomonadati</taxon>
        <taxon>Pseudomonadota</taxon>
        <taxon>Gammaproteobacteria</taxon>
        <taxon>Thiotrichales</taxon>
        <taxon>Thiotrichaceae</taxon>
        <taxon>Thiothrix</taxon>
    </lineage>
</organism>
<reference evidence="2" key="2">
    <citation type="submission" date="2021-04" db="EMBL/GenBank/DDBJ databases">
        <title>Complete Genome and methylome analysis of Thiothrix fructosivorans ATCC 49748.</title>
        <authorList>
            <person name="Fomenkov A."/>
            <person name="Sun L."/>
            <person name="Vincze T."/>
            <person name="Grabovich M.Y."/>
            <person name="Roberts R.J."/>
        </authorList>
    </citation>
    <scope>NUCLEOTIDE SEQUENCE</scope>
    <source>
        <strain evidence="2">ATCC 49748</strain>
        <plasmid evidence="2">pTfr153</plasmid>
    </source>
</reference>
<gene>
    <name evidence="1" type="ORF">J1836_00945</name>
    <name evidence="2" type="ORF">J1836_020475</name>
</gene>
<dbReference type="Proteomes" id="UP000664466">
    <property type="component" value="Unassembled WGS sequence"/>
</dbReference>
<reference evidence="1 3" key="1">
    <citation type="submission" date="2021-03" db="EMBL/GenBank/DDBJ databases">
        <title>Draft genome and methylome analysis of Thiotrix fructosivoruns ATCC 49748.</title>
        <authorList>
            <person name="Fomenkov A."/>
            <person name="Grabovich M.Y."/>
            <person name="Roberts R.J."/>
        </authorList>
    </citation>
    <scope>NUCLEOTIDE SEQUENCE [LARGE SCALE GENOMIC DNA]</scope>
    <source>
        <strain evidence="1 3">ATCC 49748</strain>
        <plasmid evidence="1">pTfr153</plasmid>
    </source>
</reference>
<sequence>MQEKENGGITTAEIVIVTQANLVNKDVLTPFVALSVFAVVGLDSTDNTTAQQVICTLNLFCYLSHRSAMEWQKKKPSGNIQGKTVKEYTRKSYHHIVSMSGQI</sequence>
<dbReference type="AlphaFoldDB" id="A0A8B0SQ58"/>
<evidence type="ECO:0000313" key="2">
    <source>
        <dbReference type="EMBL" id="QTX13079.1"/>
    </source>
</evidence>